<evidence type="ECO:0000313" key="12">
    <source>
        <dbReference type="RefSeq" id="XP_012944801.1"/>
    </source>
</evidence>
<evidence type="ECO:0000256" key="2">
    <source>
        <dbReference type="ARBA" id="ARBA00008370"/>
    </source>
</evidence>
<evidence type="ECO:0000256" key="10">
    <source>
        <dbReference type="SAM" id="Phobius"/>
    </source>
</evidence>
<dbReference type="InterPro" id="IPR020164">
    <property type="entry name" value="Cyt_c_Oxase_assmbl_COX16"/>
</dbReference>
<evidence type="ECO:0000256" key="6">
    <source>
        <dbReference type="ARBA" id="ARBA00022989"/>
    </source>
</evidence>
<sequence length="117" mass="13573">MASSVRKILDAYSKRKFIRLGIPFVVFVAGGSFFLKQFASLRYEFRKGKMLTKEEAESMGLKTVDVKIASQEMLKEVEKADLDQWQNIRGPRPWEDSKTVQQEQRQLKETVIKADSR</sequence>
<evidence type="ECO:0000256" key="7">
    <source>
        <dbReference type="ARBA" id="ARBA00023128"/>
    </source>
</evidence>
<dbReference type="RefSeq" id="XP_012944801.1">
    <property type="nucleotide sequence ID" value="XM_013089347.2"/>
</dbReference>
<evidence type="ECO:0000256" key="4">
    <source>
        <dbReference type="ARBA" id="ARBA00022692"/>
    </source>
</evidence>
<feature type="region of interest" description="Disordered" evidence="9">
    <location>
        <begin position="88"/>
        <end position="117"/>
    </location>
</feature>
<feature type="compositionally biased region" description="Basic and acidic residues" evidence="9">
    <location>
        <begin position="105"/>
        <end position="117"/>
    </location>
</feature>
<evidence type="ECO:0000256" key="3">
    <source>
        <dbReference type="ARBA" id="ARBA00021814"/>
    </source>
</evidence>
<keyword evidence="11" id="KW-1185">Reference proteome</keyword>
<evidence type="ECO:0000256" key="5">
    <source>
        <dbReference type="ARBA" id="ARBA00022792"/>
    </source>
</evidence>
<reference evidence="12" key="1">
    <citation type="submission" date="2025-08" db="UniProtKB">
        <authorList>
            <consortium name="RefSeq"/>
        </authorList>
    </citation>
    <scope>IDENTIFICATION</scope>
</reference>
<comment type="subcellular location">
    <subcellularLocation>
        <location evidence="1">Mitochondrion inner membrane</location>
        <topology evidence="1">Single-pass membrane protein</topology>
    </subcellularLocation>
</comment>
<dbReference type="PANTHER" id="PTHR17130">
    <property type="entry name" value="MITOCHONDRIAL OUTER MEMBRANE PROTEIN 25"/>
    <property type="match status" value="1"/>
</dbReference>
<protein>
    <recommendedName>
        <fullName evidence="3">Cytochrome c oxidase assembly protein COX16 homolog, mitochondrial</fullName>
    </recommendedName>
</protein>
<evidence type="ECO:0000313" key="11">
    <source>
        <dbReference type="Proteomes" id="UP000694888"/>
    </source>
</evidence>
<dbReference type="Pfam" id="PF14138">
    <property type="entry name" value="COX16"/>
    <property type="match status" value="1"/>
</dbReference>
<evidence type="ECO:0000256" key="9">
    <source>
        <dbReference type="SAM" id="MobiDB-lite"/>
    </source>
</evidence>
<keyword evidence="4 10" id="KW-0812">Transmembrane</keyword>
<keyword evidence="5" id="KW-0999">Mitochondrion inner membrane</keyword>
<dbReference type="GeneID" id="106013477"/>
<keyword evidence="7" id="KW-0496">Mitochondrion</keyword>
<dbReference type="PANTHER" id="PTHR17130:SF14">
    <property type="entry name" value="CYTOCHROME C OXIDASE ASSEMBLY PROTEIN COX16 HOMOLOG, MITOCHONDRIAL"/>
    <property type="match status" value="1"/>
</dbReference>
<organism evidence="11 12">
    <name type="scientific">Aplysia californica</name>
    <name type="common">California sea hare</name>
    <dbReference type="NCBI Taxonomy" id="6500"/>
    <lineage>
        <taxon>Eukaryota</taxon>
        <taxon>Metazoa</taxon>
        <taxon>Spiralia</taxon>
        <taxon>Lophotrochozoa</taxon>
        <taxon>Mollusca</taxon>
        <taxon>Gastropoda</taxon>
        <taxon>Heterobranchia</taxon>
        <taxon>Euthyneura</taxon>
        <taxon>Tectipleura</taxon>
        <taxon>Aplysiida</taxon>
        <taxon>Aplysioidea</taxon>
        <taxon>Aplysiidae</taxon>
        <taxon>Aplysia</taxon>
    </lineage>
</organism>
<keyword evidence="8 10" id="KW-0472">Membrane</keyword>
<accession>A0ABM1ABZ4</accession>
<evidence type="ECO:0000256" key="8">
    <source>
        <dbReference type="ARBA" id="ARBA00023136"/>
    </source>
</evidence>
<keyword evidence="6 10" id="KW-1133">Transmembrane helix</keyword>
<name>A0ABM1ABZ4_APLCA</name>
<dbReference type="Proteomes" id="UP000694888">
    <property type="component" value="Unplaced"/>
</dbReference>
<proteinExistence type="inferred from homology"/>
<evidence type="ECO:0000256" key="1">
    <source>
        <dbReference type="ARBA" id="ARBA00004434"/>
    </source>
</evidence>
<comment type="similarity">
    <text evidence="2">Belongs to the COX16 family.</text>
</comment>
<feature type="transmembrane region" description="Helical" evidence="10">
    <location>
        <begin position="20"/>
        <end position="39"/>
    </location>
</feature>
<gene>
    <name evidence="12" type="primary">LOC106013477</name>
</gene>